<dbReference type="Proteomes" id="UP000054549">
    <property type="component" value="Unassembled WGS sequence"/>
</dbReference>
<dbReference type="AlphaFoldDB" id="A0A0C2WXJ2"/>
<keyword evidence="2" id="KW-1185">Reference proteome</keyword>
<protein>
    <submittedName>
        <fullName evidence="1">Uncharacterized protein</fullName>
    </submittedName>
</protein>
<reference evidence="1 2" key="1">
    <citation type="submission" date="2014-04" db="EMBL/GenBank/DDBJ databases">
        <title>Evolutionary Origins and Diversification of the Mycorrhizal Mutualists.</title>
        <authorList>
            <consortium name="DOE Joint Genome Institute"/>
            <consortium name="Mycorrhizal Genomics Consortium"/>
            <person name="Kohler A."/>
            <person name="Kuo A."/>
            <person name="Nagy L.G."/>
            <person name="Floudas D."/>
            <person name="Copeland A."/>
            <person name="Barry K.W."/>
            <person name="Cichocki N."/>
            <person name="Veneault-Fourrey C."/>
            <person name="LaButti K."/>
            <person name="Lindquist E.A."/>
            <person name="Lipzen A."/>
            <person name="Lundell T."/>
            <person name="Morin E."/>
            <person name="Murat C."/>
            <person name="Riley R."/>
            <person name="Ohm R."/>
            <person name="Sun H."/>
            <person name="Tunlid A."/>
            <person name="Henrissat B."/>
            <person name="Grigoriev I.V."/>
            <person name="Hibbett D.S."/>
            <person name="Martin F."/>
        </authorList>
    </citation>
    <scope>NUCLEOTIDE SEQUENCE [LARGE SCALE GENOMIC DNA]</scope>
    <source>
        <strain evidence="1 2">Koide BX008</strain>
    </source>
</reference>
<organism evidence="1 2">
    <name type="scientific">Amanita muscaria (strain Koide BX008)</name>
    <dbReference type="NCBI Taxonomy" id="946122"/>
    <lineage>
        <taxon>Eukaryota</taxon>
        <taxon>Fungi</taxon>
        <taxon>Dikarya</taxon>
        <taxon>Basidiomycota</taxon>
        <taxon>Agaricomycotina</taxon>
        <taxon>Agaricomycetes</taxon>
        <taxon>Agaricomycetidae</taxon>
        <taxon>Agaricales</taxon>
        <taxon>Pluteineae</taxon>
        <taxon>Amanitaceae</taxon>
        <taxon>Amanita</taxon>
    </lineage>
</organism>
<dbReference type="EMBL" id="KN818288">
    <property type="protein sequence ID" value="KIL61103.1"/>
    <property type="molecule type" value="Genomic_DNA"/>
</dbReference>
<proteinExistence type="predicted"/>
<dbReference type="InParanoid" id="A0A0C2WXJ2"/>
<sequence>MKGQDVEPSTTVMALDCERASLILHRKVIPDGSYPVPDEAKGWVEVTSGKKVMKKVIKCFLSQKRIEEPEQVQSRRSEDTLLEMGLKRHIRSPIQTSCLSWRRIEARPNHSNSVFKRLRNKWIVHLSLRDCLFPFNFSSFDEL</sequence>
<name>A0A0C2WXJ2_AMAMK</name>
<accession>A0A0C2WXJ2</accession>
<gene>
    <name evidence="1" type="ORF">M378DRAFT_865607</name>
</gene>
<evidence type="ECO:0000313" key="2">
    <source>
        <dbReference type="Proteomes" id="UP000054549"/>
    </source>
</evidence>
<dbReference type="HOGENOM" id="CLU_1805698_0_0_1"/>
<evidence type="ECO:0000313" key="1">
    <source>
        <dbReference type="EMBL" id="KIL61103.1"/>
    </source>
</evidence>